<dbReference type="GO" id="GO:0000976">
    <property type="term" value="F:transcription cis-regulatory region binding"/>
    <property type="evidence" value="ECO:0007669"/>
    <property type="project" value="TreeGrafter"/>
</dbReference>
<protein>
    <submittedName>
        <fullName evidence="5">Substrate-binding domain-containing protein</fullName>
    </submittedName>
</protein>
<dbReference type="InterPro" id="IPR010982">
    <property type="entry name" value="Lambda_DNA-bd_dom_sf"/>
</dbReference>
<keyword evidence="2" id="KW-0238">DNA-binding</keyword>
<evidence type="ECO:0000259" key="4">
    <source>
        <dbReference type="PROSITE" id="PS50932"/>
    </source>
</evidence>
<reference evidence="5" key="1">
    <citation type="submission" date="2021-01" db="EMBL/GenBank/DDBJ databases">
        <title>Fulvivirga kasyanovii gen. nov., sp nov., a novel member of the phylum Bacteroidetes isolated from seawater in a mussel farm.</title>
        <authorList>
            <person name="Zhao L.-H."/>
            <person name="Wang Z.-J."/>
        </authorList>
    </citation>
    <scope>NUCLEOTIDE SEQUENCE</scope>
    <source>
        <strain evidence="5">2943</strain>
    </source>
</reference>
<evidence type="ECO:0000256" key="3">
    <source>
        <dbReference type="ARBA" id="ARBA00023163"/>
    </source>
</evidence>
<evidence type="ECO:0000256" key="2">
    <source>
        <dbReference type="ARBA" id="ARBA00023125"/>
    </source>
</evidence>
<dbReference type="RefSeq" id="WP_202243556.1">
    <property type="nucleotide sequence ID" value="NZ_JAESIY010000003.1"/>
</dbReference>
<dbReference type="GO" id="GO:0003700">
    <property type="term" value="F:DNA-binding transcription factor activity"/>
    <property type="evidence" value="ECO:0007669"/>
    <property type="project" value="TreeGrafter"/>
</dbReference>
<sequence length="355" mass="40590">MKNQRNIRIKDIAKMAGVSVGTVDRVIHRRGRVSEEARKKVEKILNQTGYQPNLLARTLGSNKTLRLVALTPDPDQDDYWALSNSGIEQAVDEWSQYSVEIIAKHFDLYNSNDFSKTIAEVMTLEPDGVLIAPIFFRESEELFKALKKQGVPYVLFNTKIANSSSMCFIGQDLYQSGRVAAELLDLGKSDKNKIAILHLYEDVENSIHLKDKEAGMRDYFNELDNPYEIIRFGLSDPEHPAFKIELKHLIKDDDIHGIFITTSKGTYKTASLLEELKKDDIRLVGYDLLNENIEYLRKGTIDFLINQSPNRQASVGISYLANLLLFKKEPPHEELFPLEIITRQNLDSYVRSKIH</sequence>
<dbReference type="InterPro" id="IPR028082">
    <property type="entry name" value="Peripla_BP_I"/>
</dbReference>
<dbReference type="Pfam" id="PF00356">
    <property type="entry name" value="LacI"/>
    <property type="match status" value="1"/>
</dbReference>
<dbReference type="SUPFAM" id="SSF53822">
    <property type="entry name" value="Periplasmic binding protein-like I"/>
    <property type="match status" value="1"/>
</dbReference>
<dbReference type="SMART" id="SM00354">
    <property type="entry name" value="HTH_LACI"/>
    <property type="match status" value="1"/>
</dbReference>
<evidence type="ECO:0000256" key="1">
    <source>
        <dbReference type="ARBA" id="ARBA00023015"/>
    </source>
</evidence>
<dbReference type="Gene3D" id="3.40.50.2300">
    <property type="match status" value="2"/>
</dbReference>
<dbReference type="CDD" id="cd06307">
    <property type="entry name" value="PBP1_sugar_binding"/>
    <property type="match status" value="1"/>
</dbReference>
<dbReference type="InterPro" id="IPR025997">
    <property type="entry name" value="SBP_2_dom"/>
</dbReference>
<dbReference type="Pfam" id="PF13407">
    <property type="entry name" value="Peripla_BP_4"/>
    <property type="match status" value="1"/>
</dbReference>
<dbReference type="PROSITE" id="PS00356">
    <property type="entry name" value="HTH_LACI_1"/>
    <property type="match status" value="1"/>
</dbReference>
<accession>A0A937F3W7</accession>
<feature type="domain" description="HTH lacI-type" evidence="4">
    <location>
        <begin position="7"/>
        <end position="61"/>
    </location>
</feature>
<organism evidence="5 6">
    <name type="scientific">Fulvivirga sediminis</name>
    <dbReference type="NCBI Taxonomy" id="2803949"/>
    <lineage>
        <taxon>Bacteria</taxon>
        <taxon>Pseudomonadati</taxon>
        <taxon>Bacteroidota</taxon>
        <taxon>Cytophagia</taxon>
        <taxon>Cytophagales</taxon>
        <taxon>Fulvivirgaceae</taxon>
        <taxon>Fulvivirga</taxon>
    </lineage>
</organism>
<dbReference type="Proteomes" id="UP000659388">
    <property type="component" value="Unassembled WGS sequence"/>
</dbReference>
<dbReference type="PROSITE" id="PS50932">
    <property type="entry name" value="HTH_LACI_2"/>
    <property type="match status" value="1"/>
</dbReference>
<name>A0A937F3W7_9BACT</name>
<evidence type="ECO:0000313" key="5">
    <source>
        <dbReference type="EMBL" id="MBL3655881.1"/>
    </source>
</evidence>
<dbReference type="EMBL" id="JAESIY010000003">
    <property type="protein sequence ID" value="MBL3655881.1"/>
    <property type="molecule type" value="Genomic_DNA"/>
</dbReference>
<dbReference type="Gene3D" id="1.10.260.40">
    <property type="entry name" value="lambda repressor-like DNA-binding domains"/>
    <property type="match status" value="1"/>
</dbReference>
<dbReference type="PANTHER" id="PTHR30146:SF144">
    <property type="entry name" value="LACI-FAMILY TRANSCRIPTION REGULATOR"/>
    <property type="match status" value="1"/>
</dbReference>
<keyword evidence="3" id="KW-0804">Transcription</keyword>
<comment type="caution">
    <text evidence="5">The sequence shown here is derived from an EMBL/GenBank/DDBJ whole genome shotgun (WGS) entry which is preliminary data.</text>
</comment>
<dbReference type="CDD" id="cd01392">
    <property type="entry name" value="HTH_LacI"/>
    <property type="match status" value="1"/>
</dbReference>
<gene>
    <name evidence="5" type="ORF">JL102_07050</name>
</gene>
<evidence type="ECO:0000313" key="6">
    <source>
        <dbReference type="Proteomes" id="UP000659388"/>
    </source>
</evidence>
<dbReference type="AlphaFoldDB" id="A0A937F3W7"/>
<dbReference type="SUPFAM" id="SSF47413">
    <property type="entry name" value="lambda repressor-like DNA-binding domains"/>
    <property type="match status" value="1"/>
</dbReference>
<dbReference type="PANTHER" id="PTHR30146">
    <property type="entry name" value="LACI-RELATED TRANSCRIPTIONAL REPRESSOR"/>
    <property type="match status" value="1"/>
</dbReference>
<keyword evidence="1" id="KW-0805">Transcription regulation</keyword>
<dbReference type="InterPro" id="IPR000843">
    <property type="entry name" value="HTH_LacI"/>
</dbReference>
<keyword evidence="6" id="KW-1185">Reference proteome</keyword>
<proteinExistence type="predicted"/>